<dbReference type="OrthoDB" id="42195at2759"/>
<proteinExistence type="predicted"/>
<reference evidence="3" key="2">
    <citation type="submission" date="2021-04" db="EMBL/GenBank/DDBJ databases">
        <authorList>
            <person name="Podell S."/>
        </authorList>
    </citation>
    <scope>NUCLEOTIDE SEQUENCE</scope>
    <source>
        <strain evidence="3">Hildebrandi</strain>
    </source>
</reference>
<evidence type="ECO:0000259" key="2">
    <source>
        <dbReference type="Pfam" id="PF20710"/>
    </source>
</evidence>
<evidence type="ECO:0000313" key="3">
    <source>
        <dbReference type="EMBL" id="KAG7369266.1"/>
    </source>
</evidence>
<reference evidence="3" key="1">
    <citation type="journal article" date="2021" name="Sci. Rep.">
        <title>Diploid genomic architecture of Nitzschia inconspicua, an elite biomass production diatom.</title>
        <authorList>
            <person name="Oliver A."/>
            <person name="Podell S."/>
            <person name="Pinowska A."/>
            <person name="Traller J.C."/>
            <person name="Smith S.R."/>
            <person name="McClure R."/>
            <person name="Beliaev A."/>
            <person name="Bohutskyi P."/>
            <person name="Hill E.A."/>
            <person name="Rabines A."/>
            <person name="Zheng H."/>
            <person name="Allen L.Z."/>
            <person name="Kuo A."/>
            <person name="Grigoriev I.V."/>
            <person name="Allen A.E."/>
            <person name="Hazlebeck D."/>
            <person name="Allen E.E."/>
        </authorList>
    </citation>
    <scope>NUCLEOTIDE SEQUENCE</scope>
    <source>
        <strain evidence="3">Hildebrandi</strain>
    </source>
</reference>
<keyword evidence="4" id="KW-1185">Reference proteome</keyword>
<feature type="domain" description="DUF6824" evidence="2">
    <location>
        <begin position="461"/>
        <end position="537"/>
    </location>
</feature>
<dbReference type="InterPro" id="IPR049227">
    <property type="entry name" value="DUF6824"/>
</dbReference>
<evidence type="ECO:0000313" key="4">
    <source>
        <dbReference type="Proteomes" id="UP000693970"/>
    </source>
</evidence>
<dbReference type="EMBL" id="JAGRRH010000006">
    <property type="protein sequence ID" value="KAG7369266.1"/>
    <property type="molecule type" value="Genomic_DNA"/>
</dbReference>
<organism evidence="3 4">
    <name type="scientific">Nitzschia inconspicua</name>
    <dbReference type="NCBI Taxonomy" id="303405"/>
    <lineage>
        <taxon>Eukaryota</taxon>
        <taxon>Sar</taxon>
        <taxon>Stramenopiles</taxon>
        <taxon>Ochrophyta</taxon>
        <taxon>Bacillariophyta</taxon>
        <taxon>Bacillariophyceae</taxon>
        <taxon>Bacillariophycidae</taxon>
        <taxon>Bacillariales</taxon>
        <taxon>Bacillariaceae</taxon>
        <taxon>Nitzschia</taxon>
    </lineage>
</organism>
<sequence length="585" mass="66458">MDKFVSYVQDILDTDDNTNHAVKSHGVNVKTKKALKFAARVLVQAHQLARHPNRHQGFTVHQRHSYRALSKLAPDIAKSTVSHASEALLNFSSINSLGTKHQFKTNSCILVGGNSNQIMASANDEFDPVIAFSSNVDEGELDKILAQDMNGLSTVDRDRIQEEIHGVYNLSPPETPDSIETALKEFQQHIVSVPAERSMAYIKALSLNSQFVHNRDFRLKFIRAELYQIPKAVNRFLAYLDVTYHHFGQEVLLRPILQLDLTKEEVEVMRKGVLQLLSSRDRAGRLVVVHQGAMLAEGFHSASRARVSLYFLTVVSDDITSQRTGLVGVFSLHPDSRVYLSAAEQRSMNIINKSCPIRYSAMHVILPSDPIFWQMKIAFLFNVMTTKTDRVRTKMYKGGMTMETQYKLMTYGIPALPITSTGQIKNKFHVQWLKNQRTLESIVQGNPDKVEKWILIPETNDVLFRGGSGNIYHYGNLEFELLVESKLPAYEGSKDRKVKKAVRAEVIDAVRSGGGRFLEMNKEHRNVWVEVSDMEALHNKLYAFFYQHKKRLESRATRQNSDSETLQFLESQTKRPRTDTLGGCF</sequence>
<accession>A0A9K3Q353</accession>
<dbReference type="Proteomes" id="UP000693970">
    <property type="component" value="Unassembled WGS sequence"/>
</dbReference>
<feature type="compositionally biased region" description="Polar residues" evidence="1">
    <location>
        <begin position="557"/>
        <end position="571"/>
    </location>
</feature>
<comment type="caution">
    <text evidence="3">The sequence shown here is derived from an EMBL/GenBank/DDBJ whole genome shotgun (WGS) entry which is preliminary data.</text>
</comment>
<name>A0A9K3Q353_9STRA</name>
<gene>
    <name evidence="3" type="ORF">IV203_032009</name>
</gene>
<evidence type="ECO:0000256" key="1">
    <source>
        <dbReference type="SAM" id="MobiDB-lite"/>
    </source>
</evidence>
<dbReference type="AlphaFoldDB" id="A0A9K3Q353"/>
<dbReference type="Pfam" id="PF20710">
    <property type="entry name" value="DUF6824"/>
    <property type="match status" value="1"/>
</dbReference>
<protein>
    <recommendedName>
        <fullName evidence="2">DUF6824 domain-containing protein</fullName>
    </recommendedName>
</protein>
<feature type="region of interest" description="Disordered" evidence="1">
    <location>
        <begin position="556"/>
        <end position="585"/>
    </location>
</feature>